<feature type="domain" description="NB-ARC" evidence="2">
    <location>
        <begin position="40"/>
        <end position="175"/>
    </location>
</feature>
<dbReference type="PRINTS" id="PR00364">
    <property type="entry name" value="DISEASERSIST"/>
</dbReference>
<gene>
    <name evidence="3" type="primary">RGA4_44</name>
    <name evidence="3" type="ORF">CK203_034999</name>
</gene>
<dbReference type="InterPro" id="IPR027417">
    <property type="entry name" value="P-loop_NTPase"/>
</dbReference>
<sequence length="175" mass="20116">MNVNRPAIKSFARTCSREQVESSWRETHSFVLTSEIVGIEENKEEIIKSLVSSDNQEILSIVAIVGIGGLGKTTLARLVYNDEKVVQFFEPRIWVCVSDHFDVKWLVKKNLGSINIQNMEGFEWDDLKDRLREELSQKKYLLVLDEVCDEYFEKWDQLEALLMVGAEGSKIVVTT</sequence>
<dbReference type="GO" id="GO:0043531">
    <property type="term" value="F:ADP binding"/>
    <property type="evidence" value="ECO:0007669"/>
    <property type="project" value="InterPro"/>
</dbReference>
<dbReference type="AlphaFoldDB" id="A0A438I9R2"/>
<dbReference type="Pfam" id="PF00931">
    <property type="entry name" value="NB-ARC"/>
    <property type="match status" value="1"/>
</dbReference>
<protein>
    <submittedName>
        <fullName evidence="3">Putative disease resistance protein RGA4</fullName>
    </submittedName>
</protein>
<dbReference type="PANTHER" id="PTHR36766:SF40">
    <property type="entry name" value="DISEASE RESISTANCE PROTEIN RGA3"/>
    <property type="match status" value="1"/>
</dbReference>
<evidence type="ECO:0000259" key="2">
    <source>
        <dbReference type="Pfam" id="PF00931"/>
    </source>
</evidence>
<dbReference type="OrthoDB" id="5279713at2759"/>
<evidence type="ECO:0000313" key="3">
    <source>
        <dbReference type="EMBL" id="RVW93441.1"/>
    </source>
</evidence>
<keyword evidence="1" id="KW-0611">Plant defense</keyword>
<name>A0A438I9R2_VITVI</name>
<dbReference type="Gene3D" id="3.40.50.300">
    <property type="entry name" value="P-loop containing nucleotide triphosphate hydrolases"/>
    <property type="match status" value="1"/>
</dbReference>
<dbReference type="GO" id="GO:0006952">
    <property type="term" value="P:defense response"/>
    <property type="evidence" value="ECO:0007669"/>
    <property type="project" value="UniProtKB-KW"/>
</dbReference>
<dbReference type="SUPFAM" id="SSF52540">
    <property type="entry name" value="P-loop containing nucleoside triphosphate hydrolases"/>
    <property type="match status" value="1"/>
</dbReference>
<evidence type="ECO:0000313" key="4">
    <source>
        <dbReference type="Proteomes" id="UP000288805"/>
    </source>
</evidence>
<proteinExistence type="predicted"/>
<dbReference type="InterPro" id="IPR002182">
    <property type="entry name" value="NB-ARC"/>
</dbReference>
<dbReference type="Proteomes" id="UP000288805">
    <property type="component" value="Unassembled WGS sequence"/>
</dbReference>
<dbReference type="EMBL" id="QGNW01000129">
    <property type="protein sequence ID" value="RVW93441.1"/>
    <property type="molecule type" value="Genomic_DNA"/>
</dbReference>
<dbReference type="Gramene" id="Vitis19g01506.t01">
    <property type="protein sequence ID" value="Vitis19g01506.t01.CDS"/>
    <property type="gene ID" value="Vitis19g01506"/>
</dbReference>
<evidence type="ECO:0000256" key="1">
    <source>
        <dbReference type="ARBA" id="ARBA00022821"/>
    </source>
</evidence>
<dbReference type="PANTHER" id="PTHR36766">
    <property type="entry name" value="PLANT BROAD-SPECTRUM MILDEW RESISTANCE PROTEIN RPW8"/>
    <property type="match status" value="1"/>
</dbReference>
<organism evidence="3 4">
    <name type="scientific">Vitis vinifera</name>
    <name type="common">Grape</name>
    <dbReference type="NCBI Taxonomy" id="29760"/>
    <lineage>
        <taxon>Eukaryota</taxon>
        <taxon>Viridiplantae</taxon>
        <taxon>Streptophyta</taxon>
        <taxon>Embryophyta</taxon>
        <taxon>Tracheophyta</taxon>
        <taxon>Spermatophyta</taxon>
        <taxon>Magnoliopsida</taxon>
        <taxon>eudicotyledons</taxon>
        <taxon>Gunneridae</taxon>
        <taxon>Pentapetalae</taxon>
        <taxon>rosids</taxon>
        <taxon>Vitales</taxon>
        <taxon>Vitaceae</taxon>
        <taxon>Viteae</taxon>
        <taxon>Vitis</taxon>
    </lineage>
</organism>
<accession>A0A438I9R2</accession>
<comment type="caution">
    <text evidence="3">The sequence shown here is derived from an EMBL/GenBank/DDBJ whole genome shotgun (WGS) entry which is preliminary data.</text>
</comment>
<reference evidence="3 4" key="1">
    <citation type="journal article" date="2018" name="PLoS Genet.">
        <title>Population sequencing reveals clonal diversity and ancestral inbreeding in the grapevine cultivar Chardonnay.</title>
        <authorList>
            <person name="Roach M.J."/>
            <person name="Johnson D.L."/>
            <person name="Bohlmann J."/>
            <person name="van Vuuren H.J."/>
            <person name="Jones S.J."/>
            <person name="Pretorius I.S."/>
            <person name="Schmidt S.A."/>
            <person name="Borneman A.R."/>
        </authorList>
    </citation>
    <scope>NUCLEOTIDE SEQUENCE [LARGE SCALE GENOMIC DNA]</scope>
    <source>
        <strain evidence="4">cv. Chardonnay</strain>
        <tissue evidence="3">Leaf</tissue>
    </source>
</reference>